<comment type="caution">
    <text evidence="1">The sequence shown here is derived from an EMBL/GenBank/DDBJ whole genome shotgun (WGS) entry which is preliminary data.</text>
</comment>
<reference evidence="1 2" key="1">
    <citation type="submission" date="2018-08" db="EMBL/GenBank/DDBJ databases">
        <title>Wenzhouxiangella salilacus sp. nov., a novel bacterium isolated from a saline lake in Xinjiang Province, China.</title>
        <authorList>
            <person name="Han S."/>
        </authorList>
    </citation>
    <scope>NUCLEOTIDE SEQUENCE [LARGE SCALE GENOMIC DNA]</scope>
    <source>
        <strain evidence="1 2">XDB06</strain>
    </source>
</reference>
<accession>A0A3E1K769</accession>
<evidence type="ECO:0000313" key="1">
    <source>
        <dbReference type="EMBL" id="RFF29875.1"/>
    </source>
</evidence>
<dbReference type="AlphaFoldDB" id="A0A3E1K769"/>
<dbReference type="EMBL" id="QUZK01000041">
    <property type="protein sequence ID" value="RFF29875.1"/>
    <property type="molecule type" value="Genomic_DNA"/>
</dbReference>
<proteinExistence type="predicted"/>
<organism evidence="1 2">
    <name type="scientific">Wenzhouxiangella sediminis</name>
    <dbReference type="NCBI Taxonomy" id="1792836"/>
    <lineage>
        <taxon>Bacteria</taxon>
        <taxon>Pseudomonadati</taxon>
        <taxon>Pseudomonadota</taxon>
        <taxon>Gammaproteobacteria</taxon>
        <taxon>Chromatiales</taxon>
        <taxon>Wenzhouxiangellaceae</taxon>
        <taxon>Wenzhouxiangella</taxon>
    </lineage>
</organism>
<protein>
    <submittedName>
        <fullName evidence="1">Uncharacterized protein</fullName>
    </submittedName>
</protein>
<name>A0A3E1K769_9GAMM</name>
<dbReference type="RefSeq" id="WP_116651109.1">
    <property type="nucleotide sequence ID" value="NZ_QUZK01000041.1"/>
</dbReference>
<dbReference type="Gene3D" id="3.20.20.370">
    <property type="entry name" value="Glycoside hydrolase/deacetylase"/>
    <property type="match status" value="1"/>
</dbReference>
<dbReference type="InterPro" id="IPR029062">
    <property type="entry name" value="Class_I_gatase-like"/>
</dbReference>
<dbReference type="Gene3D" id="3.40.50.880">
    <property type="match status" value="1"/>
</dbReference>
<evidence type="ECO:0000313" key="2">
    <source>
        <dbReference type="Proteomes" id="UP000260351"/>
    </source>
</evidence>
<gene>
    <name evidence="1" type="ORF">DZC52_10550</name>
</gene>
<dbReference type="Proteomes" id="UP000260351">
    <property type="component" value="Unassembled WGS sequence"/>
</dbReference>
<sequence length="631" mass="68679">MAYVGRIGRRAAVVAIVWLLPVLSEAGQTFELGILSDPASAIEARSQWDWAIRGSSLGFSALGESASRLDAPRMPLIVLEDACLPDEAFERLEAWVESGGLLIINGLQCRGGPATEQSLQRRARLVGLSLAADDPGLLGVYPRVSSNTPLLVPFDAGDGIRFGRTGIARTTRLQAGSATVLARGYRIEPGPGDWVRRSDAVTIASRRLGEGRIVFLNFSLAEIAACHPGSEGEPTDCSGAGTARALMRYLLANLFWEERGVQIPLRWETPGNRPLGVVLTGDVHPSDDAYQVRSARLMAERIAGPESPLTYFVVGDVARLSSEHFEALRGMPGVVLGTHSAQGRKYIARDLSGAESVHEDIRASESLLGVPSRDEGRRWRVGVRSHGWASDHPAWRAMERAGVSVVFDHNADAVLPEVEASAPREWFRSDVSRRLFVPTLERSVHTEADDFVGRGDLEESIFSLGSPEPDPCCNWAVTFDAYTEYVADWHEQFLKLGAMGGATAVWLWHPSTPVWKGGLDGLERFVDELAADDRTSLFSAHELATWAYNRERVHAIPKWTASGRLNGLSVQVDAEALAPLPPSASEAAGTVSYWVLGQAEPEGWHARQTRDSLGRVVTVLSRRVPPGDREP</sequence>
<keyword evidence="2" id="KW-1185">Reference proteome</keyword>